<dbReference type="AlphaFoldDB" id="A0A9N9HQZ7"/>
<dbReference type="Proteomes" id="UP000789396">
    <property type="component" value="Unassembled WGS sequence"/>
</dbReference>
<comment type="caution">
    <text evidence="1">The sequence shown here is derived from an EMBL/GenBank/DDBJ whole genome shotgun (WGS) entry which is preliminary data.</text>
</comment>
<feature type="non-terminal residue" evidence="1">
    <location>
        <position position="237"/>
    </location>
</feature>
<evidence type="ECO:0000313" key="1">
    <source>
        <dbReference type="EMBL" id="CAG8701162.1"/>
    </source>
</evidence>
<reference evidence="1" key="1">
    <citation type="submission" date="2021-06" db="EMBL/GenBank/DDBJ databases">
        <authorList>
            <person name="Kallberg Y."/>
            <person name="Tangrot J."/>
            <person name="Rosling A."/>
        </authorList>
    </citation>
    <scope>NUCLEOTIDE SEQUENCE</scope>
    <source>
        <strain evidence="1">IN212</strain>
    </source>
</reference>
<name>A0A9N9HQZ7_9GLOM</name>
<keyword evidence="2" id="KW-1185">Reference proteome</keyword>
<accession>A0A9N9HQZ7</accession>
<sequence>YLRKKQISKDDEIVEEHEKTNKEYEKANKIPNPPSYLTIKIALRLKKIYIKDDNFAITKFIQKDPQKNFYINNQYEEFRVGASVFAEEQLVKFNQIIQSFLNHQQSNFEAKDILTEIRNNIECENPIQHNLLKNTTQYTNEEFKNLFNYYEIGKSRLYSIYKQDVLKLEEHIIKGRRASNVVIEHASKYKQELDCPIKRKRYTEVNTVRLLQNFNTITSSNTATSSMQLYEEQYYLQ</sequence>
<protein>
    <submittedName>
        <fullName evidence="1">12826_t:CDS:1</fullName>
    </submittedName>
</protein>
<gene>
    <name evidence="1" type="ORF">RFULGI_LOCUS10414</name>
</gene>
<dbReference type="EMBL" id="CAJVPZ010020556">
    <property type="protein sequence ID" value="CAG8701162.1"/>
    <property type="molecule type" value="Genomic_DNA"/>
</dbReference>
<evidence type="ECO:0000313" key="2">
    <source>
        <dbReference type="Proteomes" id="UP000789396"/>
    </source>
</evidence>
<organism evidence="1 2">
    <name type="scientific">Racocetra fulgida</name>
    <dbReference type="NCBI Taxonomy" id="60492"/>
    <lineage>
        <taxon>Eukaryota</taxon>
        <taxon>Fungi</taxon>
        <taxon>Fungi incertae sedis</taxon>
        <taxon>Mucoromycota</taxon>
        <taxon>Glomeromycotina</taxon>
        <taxon>Glomeromycetes</taxon>
        <taxon>Diversisporales</taxon>
        <taxon>Gigasporaceae</taxon>
        <taxon>Racocetra</taxon>
    </lineage>
</organism>
<proteinExistence type="predicted"/>